<evidence type="ECO:0000313" key="2">
    <source>
        <dbReference type="Proteomes" id="UP001430953"/>
    </source>
</evidence>
<protein>
    <recommendedName>
        <fullName evidence="3">Secreted protein</fullName>
    </recommendedName>
</protein>
<reference evidence="1 2" key="1">
    <citation type="submission" date="2023-03" db="EMBL/GenBank/DDBJ databases">
        <title>High recombination rates correlate with genetic variation in Cardiocondyla obscurior ants.</title>
        <authorList>
            <person name="Errbii M."/>
        </authorList>
    </citation>
    <scope>NUCLEOTIDE SEQUENCE [LARGE SCALE GENOMIC DNA]</scope>
    <source>
        <strain evidence="1">Alpha-2009</strain>
        <tissue evidence="1">Whole body</tissue>
    </source>
</reference>
<dbReference type="EMBL" id="JADYXP020000010">
    <property type="protein sequence ID" value="KAL0115184.1"/>
    <property type="molecule type" value="Genomic_DNA"/>
</dbReference>
<name>A0AAW2FKH6_9HYME</name>
<dbReference type="Proteomes" id="UP001430953">
    <property type="component" value="Unassembled WGS sequence"/>
</dbReference>
<organism evidence="1 2">
    <name type="scientific">Cardiocondyla obscurior</name>
    <dbReference type="NCBI Taxonomy" id="286306"/>
    <lineage>
        <taxon>Eukaryota</taxon>
        <taxon>Metazoa</taxon>
        <taxon>Ecdysozoa</taxon>
        <taxon>Arthropoda</taxon>
        <taxon>Hexapoda</taxon>
        <taxon>Insecta</taxon>
        <taxon>Pterygota</taxon>
        <taxon>Neoptera</taxon>
        <taxon>Endopterygota</taxon>
        <taxon>Hymenoptera</taxon>
        <taxon>Apocrita</taxon>
        <taxon>Aculeata</taxon>
        <taxon>Formicoidea</taxon>
        <taxon>Formicidae</taxon>
        <taxon>Myrmicinae</taxon>
        <taxon>Cardiocondyla</taxon>
    </lineage>
</organism>
<gene>
    <name evidence="1" type="ORF">PUN28_010651</name>
</gene>
<evidence type="ECO:0000313" key="1">
    <source>
        <dbReference type="EMBL" id="KAL0115184.1"/>
    </source>
</evidence>
<keyword evidence="2" id="KW-1185">Reference proteome</keyword>
<sequence length="110" mass="12672">MALGCAPLYIRMAAFLSAVSPNVSCGSWYLNMIRPTLSRLFSWNYTRACRCLRVSCEKLHHSCSCGCLNRGSLLILLYHIISPIFRRKFFAKYLMYTLLLSYFSTRTLVV</sequence>
<accession>A0AAW2FKH6</accession>
<evidence type="ECO:0008006" key="3">
    <source>
        <dbReference type="Google" id="ProtNLM"/>
    </source>
</evidence>
<comment type="caution">
    <text evidence="1">The sequence shown here is derived from an EMBL/GenBank/DDBJ whole genome shotgun (WGS) entry which is preliminary data.</text>
</comment>
<dbReference type="AlphaFoldDB" id="A0AAW2FKH6"/>
<proteinExistence type="predicted"/>